<proteinExistence type="predicted"/>
<dbReference type="InterPro" id="IPR035500">
    <property type="entry name" value="NHR-like_dom_sf"/>
</dbReference>
<comment type="caution">
    <text evidence="6">The sequence shown here is derived from an EMBL/GenBank/DDBJ whole genome shotgun (WGS) entry which is preliminary data.</text>
</comment>
<evidence type="ECO:0000256" key="1">
    <source>
        <dbReference type="ARBA" id="ARBA00023015"/>
    </source>
</evidence>
<dbReference type="SMART" id="SM00430">
    <property type="entry name" value="HOLI"/>
    <property type="match status" value="1"/>
</dbReference>
<keyword evidence="2" id="KW-0804">Transcription</keyword>
<dbReference type="STRING" id="2018661.A0A2A2KF58"/>
<protein>
    <recommendedName>
        <fullName evidence="5">NR LBD domain-containing protein</fullName>
    </recommendedName>
</protein>
<accession>A0A2A2KF58</accession>
<dbReference type="OrthoDB" id="5817395at2759"/>
<dbReference type="PANTHER" id="PTHR47630:SF3">
    <property type="entry name" value="NR LBD DOMAIN-CONTAINING PROTEIN"/>
    <property type="match status" value="1"/>
</dbReference>
<keyword evidence="7" id="KW-1185">Reference proteome</keyword>
<reference evidence="6 7" key="1">
    <citation type="journal article" date="2017" name="Curr. Biol.">
        <title>Genome architecture and evolution of a unichromosomal asexual nematode.</title>
        <authorList>
            <person name="Fradin H."/>
            <person name="Zegar C."/>
            <person name="Gutwein M."/>
            <person name="Lucas J."/>
            <person name="Kovtun M."/>
            <person name="Corcoran D."/>
            <person name="Baugh L.R."/>
            <person name="Kiontke K."/>
            <person name="Gunsalus K."/>
            <person name="Fitch D.H."/>
            <person name="Piano F."/>
        </authorList>
    </citation>
    <scope>NUCLEOTIDE SEQUENCE [LARGE SCALE GENOMIC DNA]</scope>
    <source>
        <strain evidence="6">PF1309</strain>
    </source>
</reference>
<dbReference type="Proteomes" id="UP000218231">
    <property type="component" value="Unassembled WGS sequence"/>
</dbReference>
<feature type="compositionally biased region" description="Acidic residues" evidence="4">
    <location>
        <begin position="11"/>
        <end position="22"/>
    </location>
</feature>
<feature type="region of interest" description="Disordered" evidence="4">
    <location>
        <begin position="1"/>
        <end position="26"/>
    </location>
</feature>
<evidence type="ECO:0000256" key="2">
    <source>
        <dbReference type="ARBA" id="ARBA00023163"/>
    </source>
</evidence>
<evidence type="ECO:0000313" key="7">
    <source>
        <dbReference type="Proteomes" id="UP000218231"/>
    </source>
</evidence>
<evidence type="ECO:0000259" key="5">
    <source>
        <dbReference type="PROSITE" id="PS51843"/>
    </source>
</evidence>
<gene>
    <name evidence="6" type="ORF">WR25_21070</name>
</gene>
<evidence type="ECO:0000313" key="6">
    <source>
        <dbReference type="EMBL" id="PAV72614.1"/>
    </source>
</evidence>
<dbReference type="InterPro" id="IPR000536">
    <property type="entry name" value="Nucl_hrmn_rcpt_lig-bd"/>
</dbReference>
<dbReference type="AlphaFoldDB" id="A0A2A2KF58"/>
<dbReference type="PROSITE" id="PS51843">
    <property type="entry name" value="NR_LBD"/>
    <property type="match status" value="1"/>
</dbReference>
<dbReference type="InterPro" id="IPR052499">
    <property type="entry name" value="C.elegans_NHRs"/>
</dbReference>
<name>A0A2A2KF58_9BILA</name>
<organism evidence="6 7">
    <name type="scientific">Diploscapter pachys</name>
    <dbReference type="NCBI Taxonomy" id="2018661"/>
    <lineage>
        <taxon>Eukaryota</taxon>
        <taxon>Metazoa</taxon>
        <taxon>Ecdysozoa</taxon>
        <taxon>Nematoda</taxon>
        <taxon>Chromadorea</taxon>
        <taxon>Rhabditida</taxon>
        <taxon>Rhabditina</taxon>
        <taxon>Rhabditomorpha</taxon>
        <taxon>Rhabditoidea</taxon>
        <taxon>Rhabditidae</taxon>
        <taxon>Diploscapter</taxon>
    </lineage>
</organism>
<sequence length="337" mass="38400">MNPRAVQMETNENDQDDDEEVESALTKEACSQTDASAATVKSMSPPHSVVKNYEREQFLSFLRAIYNRVDDPNARGPPSIETTSVLFETVFYEPTLLCIRTPITPTGHRIATLRDCLFDFRRCFVLYADMMTALPEICALTEADRITVAKNRFAPFYWWLACCWTAKVGCDGVCYSNGSYHPSEVSQKAFPEARNVSRLSVESVSIPLRSLDLTEAEVLIGSIYNIFQEFPRPPNISLESEMIMEKGRDKYTRMMINCTPVGEPQSAIRFGTISMLQASITNLKYLTSDNIEVSDVLQIVPIDDWFVVFLDYLRNIDYLNFKYFGRIFTFKALLYAV</sequence>
<evidence type="ECO:0000256" key="4">
    <source>
        <dbReference type="SAM" id="MobiDB-lite"/>
    </source>
</evidence>
<evidence type="ECO:0000256" key="3">
    <source>
        <dbReference type="ARBA" id="ARBA00023170"/>
    </source>
</evidence>
<dbReference type="SUPFAM" id="SSF48508">
    <property type="entry name" value="Nuclear receptor ligand-binding domain"/>
    <property type="match status" value="1"/>
</dbReference>
<dbReference type="PANTHER" id="PTHR47630">
    <property type="entry name" value="NUCLEAR HORMONE RECEPTOR FAMILY-RELATED-RELATED"/>
    <property type="match status" value="1"/>
</dbReference>
<keyword evidence="3" id="KW-0675">Receptor</keyword>
<keyword evidence="1" id="KW-0805">Transcription regulation</keyword>
<dbReference type="EMBL" id="LIAE01008744">
    <property type="protein sequence ID" value="PAV72614.1"/>
    <property type="molecule type" value="Genomic_DNA"/>
</dbReference>
<dbReference type="Gene3D" id="1.10.565.10">
    <property type="entry name" value="Retinoid X Receptor"/>
    <property type="match status" value="1"/>
</dbReference>
<feature type="domain" description="NR LBD" evidence="5">
    <location>
        <begin position="75"/>
        <end position="313"/>
    </location>
</feature>